<feature type="compositionally biased region" description="Basic and acidic residues" evidence="2">
    <location>
        <begin position="737"/>
        <end position="758"/>
    </location>
</feature>
<evidence type="ECO:0000313" key="5">
    <source>
        <dbReference type="Proteomes" id="UP000054558"/>
    </source>
</evidence>
<dbReference type="InterPro" id="IPR007527">
    <property type="entry name" value="Znf_SWIM"/>
</dbReference>
<protein>
    <recommendedName>
        <fullName evidence="3">SWIM-type domain-containing protein</fullName>
    </recommendedName>
</protein>
<dbReference type="Proteomes" id="UP000054558">
    <property type="component" value="Unassembled WGS sequence"/>
</dbReference>
<keyword evidence="5" id="KW-1185">Reference proteome</keyword>
<dbReference type="EMBL" id="DF237290">
    <property type="protein sequence ID" value="GAQ87244.1"/>
    <property type="molecule type" value="Genomic_DNA"/>
</dbReference>
<keyword evidence="1" id="KW-0479">Metal-binding</keyword>
<sequence length="904" mass="100428">GEDEGVIRLMRTVPFELIQAVQLPGQSLVFGGPVPMIFLMTTQGPGSGLDMSRRLSVGGDLENNMVYFDGCHLVVKWLRYTATVYDHHNGKLQEAWVGFIQSESYEAVSQLFATWKAIGLRGYDGSKGGEPVEQHVVSPSDTMMDNAEGPNRAMKEQFADQRKIGRAVEHTCSLHFHECRRKHEQKYLPVEWWGAHRDIAEVLLGAKNADEVEAIASEMMEFYKMRCKTEGDAHRMEGWLQYWLQRAAKLVGYREEECLFDPPTREGFATRSNLAEPGHASHLVALGGKKKQMDLAAAVLMSGAAMLLQMSDARARKEGLIGRAGGPTLEDNQRRNEGWRERVQEMGKRLEEGWSVREAQKQFEERVEEAGYVAEPMGTDRILSMTVKRKAGDVGKGKGKLQEDLEETHRADKLRRETWLKKGQSSRGGEEDVGGSGLATVLRADVASAVGGLTVEEMRWQAEGLQWYGKTRETNEADEAMAKKLMEELLEGERLEKEGRIGGGEEMGPDELEERSADEMDQGGLHRGETPVRKNGGARETLFEAEALFMASNAPERLRPDAKKYETEWGLARLKGDDMGSCCGVYVDDGCGYRCPELLNKGVEPGGVGRLVLMKVGPRLAGCRTAGGQEEKIGYPARIKKCARRRCWGLCYTVSSTVALPDPDTHVFPLFEGTEVTEEERVALAHEGIVFLAALPRVKDPGSMFPPKLQVSPFSQSGGPQVYRWLGAAPASGNGPADRKSQGRAREQQRQAKKEREALEHRGAFLVKGKKVRNRTEMTKQMRESSVKGQMYKGKVVSVKLEVDATTGLTERTFTIATEGLAGSDTGMTYAVHIGKLCTCTCPAYRDMMADTRTGFTWCKHIYAVMIKVLGYPVNSPLLKVVAFSERERREVDSKQADLKRLEG</sequence>
<organism evidence="4 5">
    <name type="scientific">Klebsormidium nitens</name>
    <name type="common">Green alga</name>
    <name type="synonym">Ulothrix nitens</name>
    <dbReference type="NCBI Taxonomy" id="105231"/>
    <lineage>
        <taxon>Eukaryota</taxon>
        <taxon>Viridiplantae</taxon>
        <taxon>Streptophyta</taxon>
        <taxon>Klebsormidiophyceae</taxon>
        <taxon>Klebsormidiales</taxon>
        <taxon>Klebsormidiaceae</taxon>
        <taxon>Klebsormidium</taxon>
    </lineage>
</organism>
<evidence type="ECO:0000313" key="4">
    <source>
        <dbReference type="EMBL" id="GAQ87244.1"/>
    </source>
</evidence>
<gene>
    <name evidence="4" type="ORF">KFL_003410010</name>
</gene>
<keyword evidence="1" id="KW-0862">Zinc</keyword>
<evidence type="ECO:0000256" key="2">
    <source>
        <dbReference type="SAM" id="MobiDB-lite"/>
    </source>
</evidence>
<dbReference type="OMA" id="TEWGLAR"/>
<feature type="non-terminal residue" evidence="4">
    <location>
        <position position="1"/>
    </location>
</feature>
<feature type="region of interest" description="Disordered" evidence="2">
    <location>
        <begin position="726"/>
        <end position="758"/>
    </location>
</feature>
<reference evidence="4 5" key="1">
    <citation type="journal article" date="2014" name="Nat. Commun.">
        <title>Klebsormidium flaccidum genome reveals primary factors for plant terrestrial adaptation.</title>
        <authorList>
            <person name="Hori K."/>
            <person name="Maruyama F."/>
            <person name="Fujisawa T."/>
            <person name="Togashi T."/>
            <person name="Yamamoto N."/>
            <person name="Seo M."/>
            <person name="Sato S."/>
            <person name="Yamada T."/>
            <person name="Mori H."/>
            <person name="Tajima N."/>
            <person name="Moriyama T."/>
            <person name="Ikeuchi M."/>
            <person name="Watanabe M."/>
            <person name="Wada H."/>
            <person name="Kobayashi K."/>
            <person name="Saito M."/>
            <person name="Masuda T."/>
            <person name="Sasaki-Sekimoto Y."/>
            <person name="Mashiguchi K."/>
            <person name="Awai K."/>
            <person name="Shimojima M."/>
            <person name="Masuda S."/>
            <person name="Iwai M."/>
            <person name="Nobusawa T."/>
            <person name="Narise T."/>
            <person name="Kondo S."/>
            <person name="Saito H."/>
            <person name="Sato R."/>
            <person name="Murakawa M."/>
            <person name="Ihara Y."/>
            <person name="Oshima-Yamada Y."/>
            <person name="Ohtaka K."/>
            <person name="Satoh M."/>
            <person name="Sonobe K."/>
            <person name="Ishii M."/>
            <person name="Ohtani R."/>
            <person name="Kanamori-Sato M."/>
            <person name="Honoki R."/>
            <person name="Miyazaki D."/>
            <person name="Mochizuki H."/>
            <person name="Umetsu J."/>
            <person name="Higashi K."/>
            <person name="Shibata D."/>
            <person name="Kamiya Y."/>
            <person name="Sato N."/>
            <person name="Nakamura Y."/>
            <person name="Tabata S."/>
            <person name="Ida S."/>
            <person name="Kurokawa K."/>
            <person name="Ohta H."/>
        </authorList>
    </citation>
    <scope>NUCLEOTIDE SEQUENCE [LARGE SCALE GENOMIC DNA]</scope>
    <source>
        <strain evidence="4 5">NIES-2285</strain>
    </source>
</reference>
<keyword evidence="1" id="KW-0863">Zinc-finger</keyword>
<feature type="domain" description="SWIM-type" evidence="3">
    <location>
        <begin position="830"/>
        <end position="870"/>
    </location>
</feature>
<name>A0A1Y1I8E1_KLENI</name>
<evidence type="ECO:0000259" key="3">
    <source>
        <dbReference type="PROSITE" id="PS50966"/>
    </source>
</evidence>
<proteinExistence type="predicted"/>
<dbReference type="GO" id="GO:0008270">
    <property type="term" value="F:zinc ion binding"/>
    <property type="evidence" value="ECO:0007669"/>
    <property type="project" value="UniProtKB-KW"/>
</dbReference>
<dbReference type="AlphaFoldDB" id="A0A1Y1I8E1"/>
<evidence type="ECO:0000256" key="1">
    <source>
        <dbReference type="PROSITE-ProRule" id="PRU00325"/>
    </source>
</evidence>
<accession>A0A1Y1I8E1</accession>
<dbReference type="PROSITE" id="PS50966">
    <property type="entry name" value="ZF_SWIM"/>
    <property type="match status" value="1"/>
</dbReference>